<dbReference type="InterPro" id="IPR036249">
    <property type="entry name" value="Thioredoxin-like_sf"/>
</dbReference>
<feature type="domain" description="GST N-terminal" evidence="2">
    <location>
        <begin position="263"/>
        <end position="344"/>
    </location>
</feature>
<name>A0A2I0ANP4_9ASPA</name>
<dbReference type="SFLD" id="SFLDG01181">
    <property type="entry name" value="SUF2"/>
    <property type="match status" value="1"/>
</dbReference>
<organism evidence="3 4">
    <name type="scientific">Apostasia shenzhenica</name>
    <dbReference type="NCBI Taxonomy" id="1088818"/>
    <lineage>
        <taxon>Eukaryota</taxon>
        <taxon>Viridiplantae</taxon>
        <taxon>Streptophyta</taxon>
        <taxon>Embryophyta</taxon>
        <taxon>Tracheophyta</taxon>
        <taxon>Spermatophyta</taxon>
        <taxon>Magnoliopsida</taxon>
        <taxon>Liliopsida</taxon>
        <taxon>Asparagales</taxon>
        <taxon>Orchidaceae</taxon>
        <taxon>Apostasioideae</taxon>
        <taxon>Apostasia</taxon>
    </lineage>
</organism>
<dbReference type="SFLD" id="SFLDG01202">
    <property type="entry name" value="SUF2.2"/>
    <property type="match status" value="1"/>
</dbReference>
<dbReference type="Gene3D" id="3.40.30.10">
    <property type="entry name" value="Glutaredoxin"/>
    <property type="match status" value="2"/>
</dbReference>
<feature type="domain" description="GST N-terminal" evidence="2">
    <location>
        <begin position="142"/>
        <end position="224"/>
    </location>
</feature>
<dbReference type="SUPFAM" id="SSF52833">
    <property type="entry name" value="Thioredoxin-like"/>
    <property type="match status" value="2"/>
</dbReference>
<dbReference type="PROSITE" id="PS51354">
    <property type="entry name" value="GLUTAREDOXIN_2"/>
    <property type="match status" value="2"/>
</dbReference>
<dbReference type="STRING" id="1088818.A0A2I0ANP4"/>
<proteinExistence type="predicted"/>
<gene>
    <name evidence="3" type="ORF">AXF42_Ash002484</name>
</gene>
<dbReference type="OrthoDB" id="422574at2759"/>
<dbReference type="PANTHER" id="PTHR45288">
    <property type="entry name" value="THIOREDOXIN FAMILY PROTEIN"/>
    <property type="match status" value="1"/>
</dbReference>
<feature type="region of interest" description="Disordered" evidence="1">
    <location>
        <begin position="52"/>
        <end position="80"/>
    </location>
</feature>
<dbReference type="InterPro" id="IPR004045">
    <property type="entry name" value="Glutathione_S-Trfase_N"/>
</dbReference>
<keyword evidence="4" id="KW-1185">Reference proteome</keyword>
<dbReference type="Proteomes" id="UP000236161">
    <property type="component" value="Unassembled WGS sequence"/>
</dbReference>
<dbReference type="AlphaFoldDB" id="A0A2I0ANP4"/>
<dbReference type="CDD" id="cd03041">
    <property type="entry name" value="GST_N_2GST_N"/>
    <property type="match status" value="1"/>
</dbReference>
<dbReference type="EMBL" id="KZ451969">
    <property type="protein sequence ID" value="PKA57180.1"/>
    <property type="molecule type" value="Genomic_DNA"/>
</dbReference>
<protein>
    <recommendedName>
        <fullName evidence="2">GST N-terminal domain-containing protein</fullName>
    </recommendedName>
</protein>
<dbReference type="GO" id="GO:0009507">
    <property type="term" value="C:chloroplast"/>
    <property type="evidence" value="ECO:0007669"/>
    <property type="project" value="TreeGrafter"/>
</dbReference>
<dbReference type="InterPro" id="IPR040079">
    <property type="entry name" value="Glutathione_S-Trfase"/>
</dbReference>
<dbReference type="SFLD" id="SFLDS00019">
    <property type="entry name" value="Glutathione_Transferase_(cytos"/>
    <property type="match status" value="1"/>
</dbReference>
<dbReference type="Pfam" id="PF13417">
    <property type="entry name" value="GST_N_3"/>
    <property type="match status" value="2"/>
</dbReference>
<dbReference type="PANTHER" id="PTHR45288:SF2">
    <property type="entry name" value="THIOREDOXIN FAMILY PROTEIN"/>
    <property type="match status" value="1"/>
</dbReference>
<evidence type="ECO:0000256" key="1">
    <source>
        <dbReference type="SAM" id="MobiDB-lite"/>
    </source>
</evidence>
<feature type="compositionally biased region" description="Polar residues" evidence="1">
    <location>
        <begin position="57"/>
        <end position="67"/>
    </location>
</feature>
<sequence length="344" mass="38381">MQAMTWAQLFHLSESPPFTKSPIRASEFPSGFFRVLKGRSHALGRSRTHLKYARNGADTNQSSQVPDSKTADSENARSPSSSFLSVLCPLLKFFGGGDPSRERNEIVEVITSSLSSVARLPWGSRSLIVSDMHSLGSIENPSKLQLYEFEACPFCRRVREAMTELDISVEVYPCPKGSMRHREMVQKIGGKEQFPFLVDLNAGVSMYESDDIVRYLFQKYGHGRSPSFGLLESTLLTGWMPTLLRAGRGMTLWERAAAEPPSKMIELFSYENNPNARIVREALCELELPYILHNVGEGSANIELLLKASGSKQVPYLVDPNTGAQLGDYKKILFYLFQTYSSGS</sequence>
<accession>A0A2I0ANP4</accession>
<dbReference type="PROSITE" id="PS50404">
    <property type="entry name" value="GST_NTER"/>
    <property type="match status" value="2"/>
</dbReference>
<evidence type="ECO:0000259" key="2">
    <source>
        <dbReference type="PROSITE" id="PS50404"/>
    </source>
</evidence>
<evidence type="ECO:0000313" key="3">
    <source>
        <dbReference type="EMBL" id="PKA57180.1"/>
    </source>
</evidence>
<reference evidence="3 4" key="1">
    <citation type="journal article" date="2017" name="Nature">
        <title>The Apostasia genome and the evolution of orchids.</title>
        <authorList>
            <person name="Zhang G.Q."/>
            <person name="Liu K.W."/>
            <person name="Li Z."/>
            <person name="Lohaus R."/>
            <person name="Hsiao Y.Y."/>
            <person name="Niu S.C."/>
            <person name="Wang J.Y."/>
            <person name="Lin Y.C."/>
            <person name="Xu Q."/>
            <person name="Chen L.J."/>
            <person name="Yoshida K."/>
            <person name="Fujiwara S."/>
            <person name="Wang Z.W."/>
            <person name="Zhang Y.Q."/>
            <person name="Mitsuda N."/>
            <person name="Wang M."/>
            <person name="Liu G.H."/>
            <person name="Pecoraro L."/>
            <person name="Huang H.X."/>
            <person name="Xiao X.J."/>
            <person name="Lin M."/>
            <person name="Wu X.Y."/>
            <person name="Wu W.L."/>
            <person name="Chen Y.Y."/>
            <person name="Chang S.B."/>
            <person name="Sakamoto S."/>
            <person name="Ohme-Takagi M."/>
            <person name="Yagi M."/>
            <person name="Zeng S.J."/>
            <person name="Shen C.Y."/>
            <person name="Yeh C.M."/>
            <person name="Luo Y.B."/>
            <person name="Tsai W.C."/>
            <person name="Van de Peer Y."/>
            <person name="Liu Z.J."/>
        </authorList>
    </citation>
    <scope>NUCLEOTIDE SEQUENCE [LARGE SCALE GENOMIC DNA]</scope>
    <source>
        <strain evidence="4">cv. Shenzhen</strain>
        <tissue evidence="3">Stem</tissue>
    </source>
</reference>
<evidence type="ECO:0000313" key="4">
    <source>
        <dbReference type="Proteomes" id="UP000236161"/>
    </source>
</evidence>